<dbReference type="OMA" id="CMRMTRN"/>
<gene>
    <name evidence="2 3" type="primary">LOC110973748</name>
</gene>
<dbReference type="AlphaFoldDB" id="A0A8B7XKM1"/>
<evidence type="ECO:0000313" key="3">
    <source>
        <dbReference type="RefSeq" id="XP_022080500.1"/>
    </source>
</evidence>
<evidence type="ECO:0000313" key="1">
    <source>
        <dbReference type="Proteomes" id="UP000694845"/>
    </source>
</evidence>
<dbReference type="OrthoDB" id="10045531at2759"/>
<accession>A0A8B7XKM1</accession>
<dbReference type="InterPro" id="IPR027417">
    <property type="entry name" value="P-loop_NTPase"/>
</dbReference>
<reference evidence="2 3" key="1">
    <citation type="submission" date="2025-04" db="UniProtKB">
        <authorList>
            <consortium name="RefSeq"/>
        </authorList>
    </citation>
    <scope>IDENTIFICATION</scope>
</reference>
<dbReference type="KEGG" id="aplc:110973748"/>
<organism evidence="1 3">
    <name type="scientific">Acanthaster planci</name>
    <name type="common">Crown-of-thorns starfish</name>
    <dbReference type="NCBI Taxonomy" id="133434"/>
    <lineage>
        <taxon>Eukaryota</taxon>
        <taxon>Metazoa</taxon>
        <taxon>Echinodermata</taxon>
        <taxon>Eleutherozoa</taxon>
        <taxon>Asterozoa</taxon>
        <taxon>Asteroidea</taxon>
        <taxon>Valvatacea</taxon>
        <taxon>Valvatida</taxon>
        <taxon>Acanthasteridae</taxon>
        <taxon>Acanthaster</taxon>
    </lineage>
</organism>
<evidence type="ECO:0000313" key="2">
    <source>
        <dbReference type="RefSeq" id="XP_022080499.1"/>
    </source>
</evidence>
<dbReference type="RefSeq" id="XP_022080499.1">
    <property type="nucleotide sequence ID" value="XM_022224807.1"/>
</dbReference>
<dbReference type="GeneID" id="110973748"/>
<name>A0A8B7XKM1_ACAPL</name>
<dbReference type="SUPFAM" id="SSF52540">
    <property type="entry name" value="P-loop containing nucleoside triphosphate hydrolases"/>
    <property type="match status" value="1"/>
</dbReference>
<protein>
    <submittedName>
        <fullName evidence="2 3">Uncharacterized protein LOC110973748</fullName>
    </submittedName>
</protein>
<sequence length="797" mass="89529">MASSVPLDAAIPCPVCNAKEVTVTHSQPLEVQNLNITLPSTGETISFQTATETFIREHYPDLNTTTYRVPSAFFYDHKGDLDLQTNEDILNVTDHSRSRGSAKRSPKEVVKDRFQKDAVEKVVRRFHTWGAGRGEGMLILSEYKIQDYLRLATRAAQAGRKNREKLVGDHDVMVIHFQSGVVVFVQVKSVQETSAWKTIRGKLKNAWEQTIKDEAAFRELNADIGDITSKVPVLRLVALPELSSTHLTSMAVCDLHTARVLTKEILGSASAFDTWLSEHLSFAKQQIGEPGFSLEEYTQLCGRYVGLASVVRIRTLTDAVKKASAKTGKILLTPDQREIITTGNRRQIIMGEYGTGKSLVLAKMAERIVGEDKRGCTGGEPEQMVFIVSCTGVSHTRTMGRLRQSPCHLVAHLRSLISDQSSSLKVMSVADLFLYCFPECDPYLQRLDPAEMAQLTRKVMSLHPTVPIHILWDEVPFVPKWDWTPLKDLGEEHPETFIWLTIATGTYISMDSGNPTFRVSERLPGNFTVSLLTRCMRMTRNGFNFYRALQDYLGDKGCSSTTSGNAVPGCIPLWYPMEDCVCKTTDPLKCTCIEARLTRTLKRVWGHLKDINPSQVSIVVRDSKDQIDKFLFTNVKKACECLNIPSEQCSPSNHSTPELKKEDSPTPKCQIVDIFSYKGCESPVVIFVTSYGWPLVWDHHGGRHGWDDISPQISRALGQIILISWPNKEMDHFSRDAVLNMISSYSDFPLPVGDEEAEFLKTMIGKFEEVLTLYSRDDHTNYLDILAEKGVLMKCWS</sequence>
<keyword evidence="1" id="KW-1185">Reference proteome</keyword>
<proteinExistence type="predicted"/>
<dbReference type="Proteomes" id="UP000694845">
    <property type="component" value="Unplaced"/>
</dbReference>
<dbReference type="RefSeq" id="XP_022080500.1">
    <property type="nucleotide sequence ID" value="XM_022224808.1"/>
</dbReference>